<name>A0A835KV82_9POAL</name>
<comment type="caution">
    <text evidence="2">The sequence shown here is derived from an EMBL/GenBank/DDBJ whole genome shotgun (WGS) entry which is preliminary data.</text>
</comment>
<dbReference type="PANTHER" id="PTHR36480:SF5">
    <property type="entry name" value="LATE EMBRYOGENESIS ABUNDANT PROTEIN LEA-2 SUBGROUP DOMAIN-CONTAINING PROTEIN"/>
    <property type="match status" value="1"/>
</dbReference>
<reference evidence="2" key="1">
    <citation type="submission" date="2020-07" db="EMBL/GenBank/DDBJ databases">
        <title>Genome sequence and genetic diversity analysis of an under-domesticated orphan crop, white fonio (Digitaria exilis).</title>
        <authorList>
            <person name="Bennetzen J.L."/>
            <person name="Chen S."/>
            <person name="Ma X."/>
            <person name="Wang X."/>
            <person name="Yssel A.E.J."/>
            <person name="Chaluvadi S.R."/>
            <person name="Johnson M."/>
            <person name="Gangashetty P."/>
            <person name="Hamidou F."/>
            <person name="Sanogo M.D."/>
            <person name="Zwaenepoel A."/>
            <person name="Wallace J."/>
            <person name="Van De Peer Y."/>
            <person name="Van Deynze A."/>
        </authorList>
    </citation>
    <scope>NUCLEOTIDE SEQUENCE</scope>
    <source>
        <tissue evidence="2">Leaves</tissue>
    </source>
</reference>
<protein>
    <submittedName>
        <fullName evidence="2">Uncharacterized protein</fullName>
    </submittedName>
</protein>
<dbReference type="OrthoDB" id="695980at2759"/>
<sequence>MTTPLLRQRRPWSGKKSILAALLAALVMVAVATGISISFAPAHISFSVAYADTTMVASGHQLKYWYYNLTLVAHDSSRRREVQYGSIAADIWWSETKSMPTDEAAGLPSGWQPPGSSRLVNLGVEKGQYDEKENGTAAAATPPPPLLPAAEKGNVSSRVEWPICRVVVEAKVWFRLARMIPTLPYTITATCFPVNFYAGPVSVNCTA</sequence>
<dbReference type="EMBL" id="JACEFO010000275">
    <property type="protein sequence ID" value="KAF8775762.1"/>
    <property type="molecule type" value="Genomic_DNA"/>
</dbReference>
<dbReference type="PANTHER" id="PTHR36480">
    <property type="entry name" value="OS06G0118900 PROTEIN-RELATED"/>
    <property type="match status" value="1"/>
</dbReference>
<dbReference type="AlphaFoldDB" id="A0A835KV82"/>
<feature type="region of interest" description="Disordered" evidence="1">
    <location>
        <begin position="132"/>
        <end position="151"/>
    </location>
</feature>
<evidence type="ECO:0000313" key="2">
    <source>
        <dbReference type="EMBL" id="KAF8775762.1"/>
    </source>
</evidence>
<evidence type="ECO:0000256" key="1">
    <source>
        <dbReference type="SAM" id="MobiDB-lite"/>
    </source>
</evidence>
<organism evidence="2 3">
    <name type="scientific">Digitaria exilis</name>
    <dbReference type="NCBI Taxonomy" id="1010633"/>
    <lineage>
        <taxon>Eukaryota</taxon>
        <taxon>Viridiplantae</taxon>
        <taxon>Streptophyta</taxon>
        <taxon>Embryophyta</taxon>
        <taxon>Tracheophyta</taxon>
        <taxon>Spermatophyta</taxon>
        <taxon>Magnoliopsida</taxon>
        <taxon>Liliopsida</taxon>
        <taxon>Poales</taxon>
        <taxon>Poaceae</taxon>
        <taxon>PACMAD clade</taxon>
        <taxon>Panicoideae</taxon>
        <taxon>Panicodae</taxon>
        <taxon>Paniceae</taxon>
        <taxon>Anthephorinae</taxon>
        <taxon>Digitaria</taxon>
    </lineage>
</organism>
<proteinExistence type="predicted"/>
<evidence type="ECO:0000313" key="3">
    <source>
        <dbReference type="Proteomes" id="UP000636709"/>
    </source>
</evidence>
<gene>
    <name evidence="2" type="ORF">HU200_004143</name>
</gene>
<accession>A0A835KV82</accession>
<dbReference type="Proteomes" id="UP000636709">
    <property type="component" value="Unassembled WGS sequence"/>
</dbReference>
<keyword evidence="3" id="KW-1185">Reference proteome</keyword>